<accession>A0AA91TR79</accession>
<evidence type="ECO:0000256" key="2">
    <source>
        <dbReference type="ARBA" id="ARBA00023172"/>
    </source>
</evidence>
<dbReference type="SUPFAM" id="SSF53041">
    <property type="entry name" value="Resolvase-like"/>
    <property type="match status" value="1"/>
</dbReference>
<name>A0AA91TR79_NIACI</name>
<evidence type="ECO:0000259" key="3">
    <source>
        <dbReference type="SMART" id="SM00857"/>
    </source>
</evidence>
<dbReference type="InterPro" id="IPR050639">
    <property type="entry name" value="SSR_resolvase"/>
</dbReference>
<protein>
    <recommendedName>
        <fullName evidence="3">Resolvase/invertase-type recombinase catalytic domain-containing protein</fullName>
    </recommendedName>
</protein>
<evidence type="ECO:0000313" key="5">
    <source>
        <dbReference type="Proteomes" id="UP000216961"/>
    </source>
</evidence>
<dbReference type="SMART" id="SM00857">
    <property type="entry name" value="Resolvase"/>
    <property type="match status" value="1"/>
</dbReference>
<dbReference type="PANTHER" id="PTHR30461">
    <property type="entry name" value="DNA-INVERTASE FROM LAMBDOID PROPHAGE"/>
    <property type="match status" value="1"/>
</dbReference>
<gene>
    <name evidence="4" type="ORF">CHH57_13115</name>
</gene>
<dbReference type="GO" id="GO:0003677">
    <property type="term" value="F:DNA binding"/>
    <property type="evidence" value="ECO:0007669"/>
    <property type="project" value="UniProtKB-KW"/>
</dbReference>
<organism evidence="4 5">
    <name type="scientific">Niallia circulans</name>
    <name type="common">Bacillus circulans</name>
    <dbReference type="NCBI Taxonomy" id="1397"/>
    <lineage>
        <taxon>Bacteria</taxon>
        <taxon>Bacillati</taxon>
        <taxon>Bacillota</taxon>
        <taxon>Bacilli</taxon>
        <taxon>Bacillales</taxon>
        <taxon>Bacillaceae</taxon>
        <taxon>Niallia</taxon>
    </lineage>
</organism>
<comment type="caution">
    <text evidence="4">The sequence shown here is derived from an EMBL/GenBank/DDBJ whole genome shotgun (WGS) entry which is preliminary data.</text>
</comment>
<proteinExistence type="predicted"/>
<reference evidence="4 5" key="1">
    <citation type="submission" date="2017-07" db="EMBL/GenBank/DDBJ databases">
        <title>Isolation and whole genome analysis of endospore-forming bacteria from heroin.</title>
        <authorList>
            <person name="Kalinowski J."/>
            <person name="Ahrens B."/>
            <person name="Al-Dilaimi A."/>
            <person name="Winkler A."/>
            <person name="Wibberg D."/>
            <person name="Schleenbecker U."/>
            <person name="Ruckert C."/>
            <person name="Wolfel R."/>
            <person name="Grass G."/>
        </authorList>
    </citation>
    <scope>NUCLEOTIDE SEQUENCE [LARGE SCALE GENOMIC DNA]</scope>
    <source>
        <strain evidence="4 5">7521-2</strain>
    </source>
</reference>
<dbReference type="Gene3D" id="3.90.1750.20">
    <property type="entry name" value="Putative Large Serine Recombinase, Chain B, Domain 2"/>
    <property type="match status" value="1"/>
</dbReference>
<dbReference type="InterPro" id="IPR038109">
    <property type="entry name" value="DNA_bind_recomb_sf"/>
</dbReference>
<feature type="domain" description="Resolvase/invertase-type recombinase catalytic" evidence="3">
    <location>
        <begin position="7"/>
        <end position="150"/>
    </location>
</feature>
<dbReference type="RefSeq" id="WP_095330761.1">
    <property type="nucleotide sequence ID" value="NZ_NPBQ01000081.1"/>
</dbReference>
<dbReference type="GO" id="GO:0000150">
    <property type="term" value="F:DNA strand exchange activity"/>
    <property type="evidence" value="ECO:0007669"/>
    <property type="project" value="InterPro"/>
</dbReference>
<dbReference type="InterPro" id="IPR036162">
    <property type="entry name" value="Resolvase-like_N_sf"/>
</dbReference>
<dbReference type="Gene3D" id="3.40.50.1390">
    <property type="entry name" value="Resolvase, N-terminal catalytic domain"/>
    <property type="match status" value="1"/>
</dbReference>
<keyword evidence="1" id="KW-0238">DNA-binding</keyword>
<dbReference type="AlphaFoldDB" id="A0AA91TR79"/>
<dbReference type="PANTHER" id="PTHR30461:SF2">
    <property type="entry name" value="SERINE RECOMBINASE PINE-RELATED"/>
    <property type="match status" value="1"/>
</dbReference>
<evidence type="ECO:0000313" key="4">
    <source>
        <dbReference type="EMBL" id="PAD82753.1"/>
    </source>
</evidence>
<dbReference type="Proteomes" id="UP000216961">
    <property type="component" value="Unassembled WGS sequence"/>
</dbReference>
<dbReference type="Pfam" id="PF00239">
    <property type="entry name" value="Resolvase"/>
    <property type="match status" value="1"/>
</dbReference>
<evidence type="ECO:0000256" key="1">
    <source>
        <dbReference type="ARBA" id="ARBA00023125"/>
    </source>
</evidence>
<dbReference type="CDD" id="cd00338">
    <property type="entry name" value="Ser_Recombinase"/>
    <property type="match status" value="1"/>
</dbReference>
<dbReference type="InterPro" id="IPR006119">
    <property type="entry name" value="Resolv_N"/>
</dbReference>
<dbReference type="EMBL" id="NPBQ01000081">
    <property type="protein sequence ID" value="PAD82753.1"/>
    <property type="molecule type" value="Genomic_DNA"/>
</dbReference>
<keyword evidence="2" id="KW-0233">DNA recombination</keyword>
<sequence length="460" mass="53397">MEEKNLIVKYSRVSSASQGLELQLSSAKRYFESVELTGEEEFVVELCDDDVSATKLKMKERPKLMELIRLIQEGKVKKVVAYKRDRFARNFYEFVDITRIFIKYNVEVIYTASNEPPFRNKLALEAFYGMFGQMEGENIRTRTSDTRKQYPSKILGYKRIKEENQAYFIVNEEKRDSIVSLFTEFSNVKDEEHFFNFFMTRHKGLNQPEKRLRILTNPFYAAHYESKSGLHPIPHVEPIISLDLYLAAKSQIDEFLAIYKERLNEVSNLFMTTPFCGKCGKKMKHRKQNVLDEGYFVCSANHKRQMITVVELNDSVRHAVLDHVHSMSAQLANKIISKNIANTKKRLEHEQDIAASEFLESSLELSTINLGSKSVIPRYLDKIQMLKDRSKKIGQDLVALQLLNNEIKSIDKILSQQEFSLSQQDIQRLTELLVHDVVVHESYIGIDIFLSRFAKECNAS</sequence>